<evidence type="ECO:0000313" key="2">
    <source>
        <dbReference type="EMBL" id="KAF9593388.1"/>
    </source>
</evidence>
<gene>
    <name evidence="2" type="ORF">IFM89_022567</name>
</gene>
<dbReference type="AlphaFoldDB" id="A0A835H878"/>
<proteinExistence type="predicted"/>
<evidence type="ECO:0000256" key="1">
    <source>
        <dbReference type="SAM" id="Phobius"/>
    </source>
</evidence>
<accession>A0A835H878</accession>
<organism evidence="2 3">
    <name type="scientific">Coptis chinensis</name>
    <dbReference type="NCBI Taxonomy" id="261450"/>
    <lineage>
        <taxon>Eukaryota</taxon>
        <taxon>Viridiplantae</taxon>
        <taxon>Streptophyta</taxon>
        <taxon>Embryophyta</taxon>
        <taxon>Tracheophyta</taxon>
        <taxon>Spermatophyta</taxon>
        <taxon>Magnoliopsida</taxon>
        <taxon>Ranunculales</taxon>
        <taxon>Ranunculaceae</taxon>
        <taxon>Coptidoideae</taxon>
        <taxon>Coptis</taxon>
    </lineage>
</organism>
<sequence>MVQEFAKHDMRSRIIYHQLWLTCFMARTGTGRDRSFPVYAQVVRTGVPRVRGRSNNTLVKIPFLLIMLGTVTLGCLNASRAYQRQRDAYPSHNPFLP</sequence>
<dbReference type="EMBL" id="JADFTS010000008">
    <property type="protein sequence ID" value="KAF9593388.1"/>
    <property type="molecule type" value="Genomic_DNA"/>
</dbReference>
<keyword evidence="1" id="KW-0472">Membrane</keyword>
<comment type="caution">
    <text evidence="2">The sequence shown here is derived from an EMBL/GenBank/DDBJ whole genome shotgun (WGS) entry which is preliminary data.</text>
</comment>
<keyword evidence="1" id="KW-0812">Transmembrane</keyword>
<dbReference type="Proteomes" id="UP000631114">
    <property type="component" value="Unassembled WGS sequence"/>
</dbReference>
<evidence type="ECO:0000313" key="3">
    <source>
        <dbReference type="Proteomes" id="UP000631114"/>
    </source>
</evidence>
<keyword evidence="3" id="KW-1185">Reference proteome</keyword>
<name>A0A835H878_9MAGN</name>
<reference evidence="2 3" key="1">
    <citation type="submission" date="2020-10" db="EMBL/GenBank/DDBJ databases">
        <title>The Coptis chinensis genome and diversification of protoberbering-type alkaloids.</title>
        <authorList>
            <person name="Wang B."/>
            <person name="Shu S."/>
            <person name="Song C."/>
            <person name="Liu Y."/>
        </authorList>
    </citation>
    <scope>NUCLEOTIDE SEQUENCE [LARGE SCALE GENOMIC DNA]</scope>
    <source>
        <strain evidence="2">HL-2020</strain>
        <tissue evidence="2">Leaf</tissue>
    </source>
</reference>
<dbReference type="OrthoDB" id="10250354at2759"/>
<keyword evidence="1" id="KW-1133">Transmembrane helix</keyword>
<feature type="transmembrane region" description="Helical" evidence="1">
    <location>
        <begin position="57"/>
        <end position="76"/>
    </location>
</feature>
<protein>
    <submittedName>
        <fullName evidence="2">Uncharacterized protein</fullName>
    </submittedName>
</protein>